<comment type="similarity">
    <text evidence="1">Belongs to the peptidase C40 family.</text>
</comment>
<dbReference type="RefSeq" id="WP_014799762.1">
    <property type="nucleotide sequence ID" value="NC_018018.1"/>
</dbReference>
<dbReference type="AlphaFoldDB" id="I4AQV4"/>
<dbReference type="HOGENOM" id="CLU_920553_0_0_10"/>
<dbReference type="InterPro" id="IPR000064">
    <property type="entry name" value="NLP_P60_dom"/>
</dbReference>
<dbReference type="SUPFAM" id="SSF54001">
    <property type="entry name" value="Cysteine proteinases"/>
    <property type="match status" value="1"/>
</dbReference>
<reference evidence="8" key="1">
    <citation type="submission" date="2012-06" db="EMBL/GenBank/DDBJ databases">
        <title>The complete genome of Flexibacter litoralis DSM 6794.</title>
        <authorList>
            <person name="Lucas S."/>
            <person name="Copeland A."/>
            <person name="Lapidus A."/>
            <person name="Glavina del Rio T."/>
            <person name="Dalin E."/>
            <person name="Tice H."/>
            <person name="Bruce D."/>
            <person name="Goodwin L."/>
            <person name="Pitluck S."/>
            <person name="Peters L."/>
            <person name="Ovchinnikova G."/>
            <person name="Lu M."/>
            <person name="Kyrpides N."/>
            <person name="Mavromatis K."/>
            <person name="Ivanova N."/>
            <person name="Brettin T."/>
            <person name="Detter J.C."/>
            <person name="Han C."/>
            <person name="Larimer F."/>
            <person name="Land M."/>
            <person name="Hauser L."/>
            <person name="Markowitz V."/>
            <person name="Cheng J.-F."/>
            <person name="Hugenholtz P."/>
            <person name="Woyke T."/>
            <person name="Wu D."/>
            <person name="Spring S."/>
            <person name="Lang E."/>
            <person name="Kopitz M."/>
            <person name="Brambilla E."/>
            <person name="Klenk H.-P."/>
            <person name="Eisen J.A."/>
        </authorList>
    </citation>
    <scope>NUCLEOTIDE SEQUENCE [LARGE SCALE GENOMIC DNA]</scope>
    <source>
        <strain evidence="8">ATCC 23117 / DSM 6794 / NBRC 15988 / NCIMB 1366 / Sio-4</strain>
    </source>
</reference>
<gene>
    <name evidence="7" type="ordered locus">Fleli_4041</name>
</gene>
<dbReference type="InterPro" id="IPR038765">
    <property type="entry name" value="Papain-like_cys_pep_sf"/>
</dbReference>
<dbReference type="EMBL" id="CP003345">
    <property type="protein sequence ID" value="AFM06339.1"/>
    <property type="molecule type" value="Genomic_DNA"/>
</dbReference>
<dbReference type="PANTHER" id="PTHR47053:SF1">
    <property type="entry name" value="MUREIN DD-ENDOPEPTIDASE MEPH-RELATED"/>
    <property type="match status" value="1"/>
</dbReference>
<feature type="domain" description="NlpC/P60" evidence="6">
    <location>
        <begin position="156"/>
        <end position="287"/>
    </location>
</feature>
<evidence type="ECO:0000259" key="6">
    <source>
        <dbReference type="PROSITE" id="PS51935"/>
    </source>
</evidence>
<protein>
    <submittedName>
        <fullName evidence="7">Cell wall-associated hydrolase, invasion-associated protein</fullName>
    </submittedName>
</protein>
<organism evidence="7 8">
    <name type="scientific">Bernardetia litoralis (strain ATCC 23117 / DSM 6794 / NBRC 15988 / NCIMB 1366 / Fx l1 / Sio-4)</name>
    <name type="common">Flexibacter litoralis</name>
    <dbReference type="NCBI Taxonomy" id="880071"/>
    <lineage>
        <taxon>Bacteria</taxon>
        <taxon>Pseudomonadati</taxon>
        <taxon>Bacteroidota</taxon>
        <taxon>Cytophagia</taxon>
        <taxon>Cytophagales</taxon>
        <taxon>Bernardetiaceae</taxon>
        <taxon>Bernardetia</taxon>
    </lineage>
</organism>
<keyword evidence="8" id="KW-1185">Reference proteome</keyword>
<dbReference type="eggNOG" id="COG0791">
    <property type="taxonomic scope" value="Bacteria"/>
</dbReference>
<evidence type="ECO:0000256" key="2">
    <source>
        <dbReference type="ARBA" id="ARBA00022670"/>
    </source>
</evidence>
<feature type="signal peptide" evidence="5">
    <location>
        <begin position="1"/>
        <end position="21"/>
    </location>
</feature>
<dbReference type="Pfam" id="PF00877">
    <property type="entry name" value="NLPC_P60"/>
    <property type="match status" value="1"/>
</dbReference>
<evidence type="ECO:0000256" key="4">
    <source>
        <dbReference type="ARBA" id="ARBA00022807"/>
    </source>
</evidence>
<dbReference type="GO" id="GO:0006508">
    <property type="term" value="P:proteolysis"/>
    <property type="evidence" value="ECO:0007669"/>
    <property type="project" value="UniProtKB-KW"/>
</dbReference>
<proteinExistence type="inferred from homology"/>
<evidence type="ECO:0000256" key="3">
    <source>
        <dbReference type="ARBA" id="ARBA00022801"/>
    </source>
</evidence>
<dbReference type="OrthoDB" id="9807055at2"/>
<name>I4AQV4_BERLS</name>
<evidence type="ECO:0000313" key="8">
    <source>
        <dbReference type="Proteomes" id="UP000006054"/>
    </source>
</evidence>
<dbReference type="Proteomes" id="UP000006054">
    <property type="component" value="Chromosome"/>
</dbReference>
<accession>I4AQV4</accession>
<dbReference type="Gene3D" id="3.90.1720.10">
    <property type="entry name" value="endopeptidase domain like (from Nostoc punctiforme)"/>
    <property type="match status" value="1"/>
</dbReference>
<dbReference type="PANTHER" id="PTHR47053">
    <property type="entry name" value="MUREIN DD-ENDOPEPTIDASE MEPH-RELATED"/>
    <property type="match status" value="1"/>
</dbReference>
<dbReference type="PROSITE" id="PS51935">
    <property type="entry name" value="NLPC_P60"/>
    <property type="match status" value="1"/>
</dbReference>
<evidence type="ECO:0000313" key="7">
    <source>
        <dbReference type="EMBL" id="AFM06339.1"/>
    </source>
</evidence>
<keyword evidence="5" id="KW-0732">Signal</keyword>
<dbReference type="GO" id="GO:0008234">
    <property type="term" value="F:cysteine-type peptidase activity"/>
    <property type="evidence" value="ECO:0007669"/>
    <property type="project" value="UniProtKB-KW"/>
</dbReference>
<evidence type="ECO:0000256" key="5">
    <source>
        <dbReference type="SAM" id="SignalP"/>
    </source>
</evidence>
<keyword evidence="2" id="KW-0645">Protease</keyword>
<feature type="chain" id="PRO_5003686207" evidence="5">
    <location>
        <begin position="22"/>
        <end position="302"/>
    </location>
</feature>
<dbReference type="KEGG" id="fli:Fleli_4041"/>
<dbReference type="InterPro" id="IPR051202">
    <property type="entry name" value="Peptidase_C40"/>
</dbReference>
<keyword evidence="3 7" id="KW-0378">Hydrolase</keyword>
<sequence precursor="true">MDFKRTSVSFLCASLIFTCVAFTNGSSVTISKTDKITKKSKKKIHNRIISSNINSTSLAPLHTNSLLNCFSTPLVFFPPVHFSVAKDSITEISSENLADTPTKKENIQVLLDEEAKQKTNEENLELDAEEITTIDFSAPNNLAISPQLLEKIALREDFVTSVVDIAIEQEGVPYVYGGRSPKGFDCSGFVSYVYSQFNINLPASSSSYDHVGKRVKLEDAQVGDILCFTGRNSHSGRTGHVGIVVENNPNEPLKFIHAASGSRRKITYSTMESSYYKPRFRSARRISTPILEEILKDIESAE</sequence>
<keyword evidence="4" id="KW-0788">Thiol protease</keyword>
<evidence type="ECO:0000256" key="1">
    <source>
        <dbReference type="ARBA" id="ARBA00007074"/>
    </source>
</evidence>